<feature type="compositionally biased region" description="Acidic residues" evidence="1">
    <location>
        <begin position="174"/>
        <end position="187"/>
    </location>
</feature>
<evidence type="ECO:0000313" key="3">
    <source>
        <dbReference type="Proteomes" id="UP000467700"/>
    </source>
</evidence>
<feature type="compositionally biased region" description="Basic and acidic residues" evidence="1">
    <location>
        <begin position="189"/>
        <end position="200"/>
    </location>
</feature>
<name>A0A8S0VUB5_CYCAE</name>
<dbReference type="OrthoDB" id="2800877at2759"/>
<feature type="compositionally biased region" description="Polar residues" evidence="1">
    <location>
        <begin position="129"/>
        <end position="138"/>
    </location>
</feature>
<dbReference type="AlphaFoldDB" id="A0A8S0VUB5"/>
<keyword evidence="3" id="KW-1185">Reference proteome</keyword>
<evidence type="ECO:0000313" key="2">
    <source>
        <dbReference type="EMBL" id="CAA7269939.1"/>
    </source>
</evidence>
<dbReference type="Proteomes" id="UP000467700">
    <property type="component" value="Unassembled WGS sequence"/>
</dbReference>
<evidence type="ECO:0000256" key="1">
    <source>
        <dbReference type="SAM" id="MobiDB-lite"/>
    </source>
</evidence>
<dbReference type="EMBL" id="CACVBS010000083">
    <property type="protein sequence ID" value="CAA7269939.1"/>
    <property type="molecule type" value="Genomic_DNA"/>
</dbReference>
<feature type="compositionally biased region" description="Basic and acidic residues" evidence="1">
    <location>
        <begin position="238"/>
        <end position="253"/>
    </location>
</feature>
<reference evidence="2 3" key="1">
    <citation type="submission" date="2020-01" db="EMBL/GenBank/DDBJ databases">
        <authorList>
            <person name="Gupta K D."/>
        </authorList>
    </citation>
    <scope>NUCLEOTIDE SEQUENCE [LARGE SCALE GENOMIC DNA]</scope>
</reference>
<feature type="compositionally biased region" description="Acidic residues" evidence="1">
    <location>
        <begin position="156"/>
        <end position="165"/>
    </location>
</feature>
<organism evidence="2 3">
    <name type="scientific">Cyclocybe aegerita</name>
    <name type="common">Black poplar mushroom</name>
    <name type="synonym">Agrocybe aegerita</name>
    <dbReference type="NCBI Taxonomy" id="1973307"/>
    <lineage>
        <taxon>Eukaryota</taxon>
        <taxon>Fungi</taxon>
        <taxon>Dikarya</taxon>
        <taxon>Basidiomycota</taxon>
        <taxon>Agaricomycotina</taxon>
        <taxon>Agaricomycetes</taxon>
        <taxon>Agaricomycetidae</taxon>
        <taxon>Agaricales</taxon>
        <taxon>Agaricineae</taxon>
        <taxon>Bolbitiaceae</taxon>
        <taxon>Cyclocybe</taxon>
    </lineage>
</organism>
<proteinExistence type="predicted"/>
<feature type="region of interest" description="Disordered" evidence="1">
    <location>
        <begin position="126"/>
        <end position="272"/>
    </location>
</feature>
<sequence>MSLSDAYLDFIQRLNILDALMKKIPSTIPIASKNDRISEVFKNIPMPKKPEEHWEVFNRRMDALFGEDMRNENGRLKHIRRGALGMEAVVKYISKAAELGSLTWDLAQIKVDRLITEINTLIEKGEQSVDPQQKASTKTAKRSGGKTSLINATFAELDDDDDDEYNPPKRACEEPDSAPEEIFDPDGNEIIHDTELGARLKDKRARAKANAHEAGEETSNARSKLKGRTPKVFNANDSGHESDGNSALRRVEEAEQSQKNTGHRGPQNQSMIHYHDPVPMKDKSTGKLRWSFSCKFCNSHVRSVRTVDRTVKGKDPKWEDEPKLPKMNNLVSHLKECKVKNSPEDSTDSGDEGTSINSKFNLKRSADMIGEYLKEGEKNPQVIPTQKGFLRLFSAWILDESVPWTTGESPSLAALFKYLKITFNLPSNTTVRNQLAHIFHDLHTKVVHEFSVS</sequence>
<comment type="caution">
    <text evidence="2">The sequence shown here is derived from an EMBL/GenBank/DDBJ whole genome shotgun (WGS) entry which is preliminary data.</text>
</comment>
<gene>
    <name evidence="2" type="ORF">AAE3_LOCUS12236</name>
</gene>
<protein>
    <submittedName>
        <fullName evidence="2">Uncharacterized protein</fullName>
    </submittedName>
</protein>
<accession>A0A8S0VUB5</accession>